<comment type="caution">
    <text evidence="1">The sequence shown here is derived from an EMBL/GenBank/DDBJ whole genome shotgun (WGS) entry which is preliminary data.</text>
</comment>
<evidence type="ECO:0000313" key="1">
    <source>
        <dbReference type="EMBL" id="GIY62165.1"/>
    </source>
</evidence>
<protein>
    <submittedName>
        <fullName evidence="1">Uncharacterized protein</fullName>
    </submittedName>
</protein>
<dbReference type="AlphaFoldDB" id="A0AAV4UWV1"/>
<evidence type="ECO:0000313" key="2">
    <source>
        <dbReference type="Proteomes" id="UP001054837"/>
    </source>
</evidence>
<gene>
    <name evidence="1" type="ORF">CDAR_479151</name>
</gene>
<organism evidence="1 2">
    <name type="scientific">Caerostris darwini</name>
    <dbReference type="NCBI Taxonomy" id="1538125"/>
    <lineage>
        <taxon>Eukaryota</taxon>
        <taxon>Metazoa</taxon>
        <taxon>Ecdysozoa</taxon>
        <taxon>Arthropoda</taxon>
        <taxon>Chelicerata</taxon>
        <taxon>Arachnida</taxon>
        <taxon>Araneae</taxon>
        <taxon>Araneomorphae</taxon>
        <taxon>Entelegynae</taxon>
        <taxon>Araneoidea</taxon>
        <taxon>Araneidae</taxon>
        <taxon>Caerostris</taxon>
    </lineage>
</organism>
<keyword evidence="2" id="KW-1185">Reference proteome</keyword>
<sequence length="85" mass="9060">MDPQSRNLGQLATALESACLNTPLNTFRNLIGSLPARFAAVRSAKDVLGHQSPGVSEGIPVLVENKRDAEKEGLRYTPTGLCSPL</sequence>
<reference evidence="1 2" key="1">
    <citation type="submission" date="2021-06" db="EMBL/GenBank/DDBJ databases">
        <title>Caerostris darwini draft genome.</title>
        <authorList>
            <person name="Kono N."/>
            <person name="Arakawa K."/>
        </authorList>
    </citation>
    <scope>NUCLEOTIDE SEQUENCE [LARGE SCALE GENOMIC DNA]</scope>
</reference>
<dbReference type="Proteomes" id="UP001054837">
    <property type="component" value="Unassembled WGS sequence"/>
</dbReference>
<proteinExistence type="predicted"/>
<dbReference type="EMBL" id="BPLQ01012056">
    <property type="protein sequence ID" value="GIY62165.1"/>
    <property type="molecule type" value="Genomic_DNA"/>
</dbReference>
<accession>A0AAV4UWV1</accession>
<name>A0AAV4UWV1_9ARAC</name>